<comment type="caution">
    <text evidence="2">The sequence shown here is derived from an EMBL/GenBank/DDBJ whole genome shotgun (WGS) entry which is preliminary data.</text>
</comment>
<feature type="compositionally biased region" description="Basic and acidic residues" evidence="1">
    <location>
        <begin position="278"/>
        <end position="291"/>
    </location>
</feature>
<proteinExistence type="predicted"/>
<feature type="region of interest" description="Disordered" evidence="1">
    <location>
        <begin position="274"/>
        <end position="321"/>
    </location>
</feature>
<sequence>MASGFDRPRLALPQVLWGMVISENVDFAQLILEDFKFQIKSRKLAKEGVITISQIHKAHHQTIKASKDYLNYLAKSIRAQRVKVKGKGKGLLTKKGVKVVVETVRIPKKRRSKTVIEETGQSKEVVDSVDSKETGDDEEEPQLTRRRQTDVVISRVQGSKASKYDFILKQHPKGPCEGSGLAPKVPDGPRGSSSSSSSDFKDSERFLPTNNEARSYMSNDEKKKANSKKAEEDSNLTLSSAEHGTKFINDNPDVSINEVLKDLAKIEIQLMVEKKRHHDDQNSPGDADKETKKRKKKDSDASSSKKIKDKEELSKGTKSLFGPSLTQKVVDDDELIQDVVDDMPHDDDALTQDQFKQDVMVRPETPDPEWNKEETTLDAPDRPGSLRCSSKMGYDLNACLGIHHWGPKCQQFYKARHAVTSSHQVYSRMKILSIIRLSVDKQFGYGYLKEIVTYDGEINLGVEENMISNKYAVKLCLEHEVKRGNKVVKKELIVALRGEIYFVKFIINPKEDDVEPEVIFKRSFLRMTKAVTNFGSRIVTIYPDIDPFLEETKGEEKSNDDWDHLLDFNIDDVPLLGEE</sequence>
<name>A0A6L2KAR1_TANCI</name>
<feature type="compositionally biased region" description="Basic and acidic residues" evidence="1">
    <location>
        <begin position="306"/>
        <end position="315"/>
    </location>
</feature>
<feature type="region of interest" description="Disordered" evidence="1">
    <location>
        <begin position="363"/>
        <end position="384"/>
    </location>
</feature>
<feature type="compositionally biased region" description="Basic and acidic residues" evidence="1">
    <location>
        <begin position="219"/>
        <end position="232"/>
    </location>
</feature>
<evidence type="ECO:0000313" key="2">
    <source>
        <dbReference type="EMBL" id="GEU46528.1"/>
    </source>
</evidence>
<feature type="compositionally biased region" description="Polar residues" evidence="1">
    <location>
        <begin position="208"/>
        <end position="217"/>
    </location>
</feature>
<evidence type="ECO:0008006" key="3">
    <source>
        <dbReference type="Google" id="ProtNLM"/>
    </source>
</evidence>
<feature type="region of interest" description="Disordered" evidence="1">
    <location>
        <begin position="170"/>
        <end position="238"/>
    </location>
</feature>
<evidence type="ECO:0000256" key="1">
    <source>
        <dbReference type="SAM" id="MobiDB-lite"/>
    </source>
</evidence>
<feature type="region of interest" description="Disordered" evidence="1">
    <location>
        <begin position="111"/>
        <end position="151"/>
    </location>
</feature>
<dbReference type="EMBL" id="BKCJ010002137">
    <property type="protein sequence ID" value="GEU46528.1"/>
    <property type="molecule type" value="Genomic_DNA"/>
</dbReference>
<reference evidence="2" key="1">
    <citation type="journal article" date="2019" name="Sci. Rep.">
        <title>Draft genome of Tanacetum cinerariifolium, the natural source of mosquito coil.</title>
        <authorList>
            <person name="Yamashiro T."/>
            <person name="Shiraishi A."/>
            <person name="Satake H."/>
            <person name="Nakayama K."/>
        </authorList>
    </citation>
    <scope>NUCLEOTIDE SEQUENCE</scope>
</reference>
<dbReference type="AlphaFoldDB" id="A0A6L2KAR1"/>
<feature type="compositionally biased region" description="Basic and acidic residues" evidence="1">
    <location>
        <begin position="363"/>
        <end position="381"/>
    </location>
</feature>
<organism evidence="2">
    <name type="scientific">Tanacetum cinerariifolium</name>
    <name type="common">Dalmatian daisy</name>
    <name type="synonym">Chrysanthemum cinerariifolium</name>
    <dbReference type="NCBI Taxonomy" id="118510"/>
    <lineage>
        <taxon>Eukaryota</taxon>
        <taxon>Viridiplantae</taxon>
        <taxon>Streptophyta</taxon>
        <taxon>Embryophyta</taxon>
        <taxon>Tracheophyta</taxon>
        <taxon>Spermatophyta</taxon>
        <taxon>Magnoliopsida</taxon>
        <taxon>eudicotyledons</taxon>
        <taxon>Gunneridae</taxon>
        <taxon>Pentapetalae</taxon>
        <taxon>asterids</taxon>
        <taxon>campanulids</taxon>
        <taxon>Asterales</taxon>
        <taxon>Asteraceae</taxon>
        <taxon>Asteroideae</taxon>
        <taxon>Anthemideae</taxon>
        <taxon>Anthemidinae</taxon>
        <taxon>Tanacetum</taxon>
    </lineage>
</organism>
<feature type="compositionally biased region" description="Basic and acidic residues" evidence="1">
    <location>
        <begin position="114"/>
        <end position="134"/>
    </location>
</feature>
<protein>
    <recommendedName>
        <fullName evidence="3">Retrovirus-related Pol polyprotein from transposon TNT 1-94</fullName>
    </recommendedName>
</protein>
<accession>A0A6L2KAR1</accession>
<gene>
    <name evidence="2" type="ORF">Tci_018506</name>
</gene>